<feature type="region of interest" description="Disordered" evidence="1">
    <location>
        <begin position="447"/>
        <end position="473"/>
    </location>
</feature>
<dbReference type="KEGG" id="lha:LHA_0010"/>
<evidence type="ECO:0000256" key="1">
    <source>
        <dbReference type="SAM" id="MobiDB-lite"/>
    </source>
</evidence>
<feature type="compositionally biased region" description="Polar residues" evidence="1">
    <location>
        <begin position="447"/>
        <end position="459"/>
    </location>
</feature>
<organism evidence="2 3">
    <name type="scientific">Legionella hackeliae</name>
    <dbReference type="NCBI Taxonomy" id="449"/>
    <lineage>
        <taxon>Bacteria</taxon>
        <taxon>Pseudomonadati</taxon>
        <taxon>Pseudomonadota</taxon>
        <taxon>Gammaproteobacteria</taxon>
        <taxon>Legionellales</taxon>
        <taxon>Legionellaceae</taxon>
        <taxon>Legionella</taxon>
    </lineage>
</organism>
<dbReference type="AlphaFoldDB" id="A0A0A8UNT5"/>
<dbReference type="HOGENOM" id="CLU_563595_0_0_6"/>
<dbReference type="STRING" id="449.LHA_0010"/>
<accession>A0A0A8UNT5</accession>
<evidence type="ECO:0000313" key="3">
    <source>
        <dbReference type="Proteomes" id="UP000032803"/>
    </source>
</evidence>
<dbReference type="PATRIC" id="fig|449.7.peg.1800"/>
<dbReference type="RefSeq" id="WP_045104726.1">
    <property type="nucleotide sequence ID" value="NZ_LN681225.1"/>
</dbReference>
<dbReference type="Proteomes" id="UP000032803">
    <property type="component" value="Chromosome I"/>
</dbReference>
<name>A0A0A8UNT5_LEGHA</name>
<sequence>MSSKESAKKFLSRVEQFIEKESNPEITKRIFSELKLDKLVTSNKEYTDFYHQITTEKVSLEKLLDYLKQSLIDNEPICRLLAYIEDNNLISDTELKTASTTLQVQINMLCIFEAITVTMANGESFAEDMYEHLVKRSGSYYPGNPFVDFFFGTPFKASLFERLKIISIKPGLLNIIFHKSTGENEEKQSDVDEFVKRKNLSGWNASNVERAIPNATSTSTVSGMGLNILEAAWQDFQGPAKESGGTDNAKAGLMLIKIIEEMQCLSSYQLVSQFLPEKTTADGASYSLLPGLKINSSKKKVSQFAIDSFWRDLYNSWNLLFVGANLDAVFLLIKLLIPSVFAAQPQNYKEIRLLSLFTFAYQYMNEDTINNPFFAATFKFANGKAILKKWGEINKEYGIELFNKLRPTEKNEADVVFEHVFGNYPNFNFLRHIVSFGLSPSQYTLTKAHPKTSSQSRSGFFSPRESTEPAKDKMEVFGEEKNFDMY</sequence>
<keyword evidence="3" id="KW-1185">Reference proteome</keyword>
<proteinExistence type="predicted"/>
<dbReference type="EMBL" id="LN681225">
    <property type="protein sequence ID" value="CEK09136.1"/>
    <property type="molecule type" value="Genomic_DNA"/>
</dbReference>
<evidence type="ECO:0000313" key="2">
    <source>
        <dbReference type="EMBL" id="CEK09136.1"/>
    </source>
</evidence>
<gene>
    <name evidence="2" type="primary">dhlC</name>
    <name evidence="2" type="ORF">LHA_0010</name>
</gene>
<reference evidence="3" key="1">
    <citation type="submission" date="2014-09" db="EMBL/GenBank/DDBJ databases">
        <authorList>
            <person name="Gomez-Valero L."/>
        </authorList>
    </citation>
    <scope>NUCLEOTIDE SEQUENCE [LARGE SCALE GENOMIC DNA]</scope>
    <source>
        <strain evidence="3">ATCC35250</strain>
    </source>
</reference>
<protein>
    <submittedName>
        <fullName evidence="2">Predicted symporter</fullName>
    </submittedName>
</protein>